<comment type="caution">
    <text evidence="2">The sequence shown here is derived from an EMBL/GenBank/DDBJ whole genome shotgun (WGS) entry which is preliminary data.</text>
</comment>
<gene>
    <name evidence="2" type="ORF">D5086_0000111560</name>
</gene>
<dbReference type="EMBL" id="RCHU01000318">
    <property type="protein sequence ID" value="TKS07690.1"/>
    <property type="molecule type" value="Genomic_DNA"/>
</dbReference>
<name>A0A4U5QBA3_POPAL</name>
<protein>
    <submittedName>
        <fullName evidence="2">Uncharacterized protein</fullName>
    </submittedName>
</protein>
<proteinExistence type="predicted"/>
<dbReference type="GO" id="GO:0009535">
    <property type="term" value="C:chloroplast thylakoid membrane"/>
    <property type="evidence" value="ECO:0007669"/>
    <property type="project" value="TreeGrafter"/>
</dbReference>
<dbReference type="AlphaFoldDB" id="A0A4U5QBA3"/>
<feature type="region of interest" description="Disordered" evidence="1">
    <location>
        <begin position="53"/>
        <end position="92"/>
    </location>
</feature>
<organism evidence="2">
    <name type="scientific">Populus alba</name>
    <name type="common">White poplar</name>
    <dbReference type="NCBI Taxonomy" id="43335"/>
    <lineage>
        <taxon>Eukaryota</taxon>
        <taxon>Viridiplantae</taxon>
        <taxon>Streptophyta</taxon>
        <taxon>Embryophyta</taxon>
        <taxon>Tracheophyta</taxon>
        <taxon>Spermatophyta</taxon>
        <taxon>Magnoliopsida</taxon>
        <taxon>eudicotyledons</taxon>
        <taxon>Gunneridae</taxon>
        <taxon>Pentapetalae</taxon>
        <taxon>rosids</taxon>
        <taxon>fabids</taxon>
        <taxon>Malpighiales</taxon>
        <taxon>Salicaceae</taxon>
        <taxon>Saliceae</taxon>
        <taxon>Populus</taxon>
    </lineage>
</organism>
<dbReference type="STRING" id="43335.A0A4U5QBA3"/>
<sequence>MSISLNSAVGFKSTLQTKYHHVSRPKAASLDTGVKGHGGAASSIYDNQLSAVNSPIEDSPVGNNVGEESGPRTSGASNGSTISVDMKSMPKRLPLTARERLKAARVISCYTESKTSKSEMGRKDTGTVFNTEQLKVDKTSHQNERALDFLDDPAGIARELKAKQK</sequence>
<dbReference type="PANTHER" id="PTHR37233">
    <property type="entry name" value="TRANSMEMBRANE PROTEIN"/>
    <property type="match status" value="1"/>
</dbReference>
<accession>A0A4U5QBA3</accession>
<evidence type="ECO:0000313" key="2">
    <source>
        <dbReference type="EMBL" id="TKS07690.1"/>
    </source>
</evidence>
<dbReference type="PANTHER" id="PTHR37233:SF2">
    <property type="entry name" value="TRANSMEMBRANE PROTEIN"/>
    <property type="match status" value="1"/>
</dbReference>
<reference evidence="2" key="1">
    <citation type="submission" date="2018-10" db="EMBL/GenBank/DDBJ databases">
        <title>Population genomic analysis revealed the cold adaptation of white poplar.</title>
        <authorList>
            <person name="Liu Y.-J."/>
        </authorList>
    </citation>
    <scope>NUCLEOTIDE SEQUENCE [LARGE SCALE GENOMIC DNA]</scope>
    <source>
        <strain evidence="2">PAL-ZL1</strain>
    </source>
</reference>
<evidence type="ECO:0000256" key="1">
    <source>
        <dbReference type="SAM" id="MobiDB-lite"/>
    </source>
</evidence>
<feature type="compositionally biased region" description="Polar residues" evidence="1">
    <location>
        <begin position="71"/>
        <end position="83"/>
    </location>
</feature>